<protein>
    <recommendedName>
        <fullName evidence="1">Agglutinin domain-containing protein</fullName>
    </recommendedName>
</protein>
<dbReference type="Gene3D" id="2.80.10.50">
    <property type="match status" value="2"/>
</dbReference>
<reference evidence="2" key="1">
    <citation type="submission" date="2022-04" db="EMBL/GenBank/DDBJ databases">
        <title>A functionally conserved STORR gene fusion in Papaver species that diverged 16.8 million years ago.</title>
        <authorList>
            <person name="Catania T."/>
        </authorList>
    </citation>
    <scope>NUCLEOTIDE SEQUENCE</scope>
    <source>
        <strain evidence="2">S-188037</strain>
    </source>
</reference>
<proteinExistence type="predicted"/>
<evidence type="ECO:0000259" key="1">
    <source>
        <dbReference type="SMART" id="SM00791"/>
    </source>
</evidence>
<dbReference type="InterPro" id="IPR053237">
    <property type="entry name" value="Natterin_C"/>
</dbReference>
<keyword evidence="3" id="KW-1185">Reference proteome</keyword>
<feature type="domain" description="Agglutinin" evidence="1">
    <location>
        <begin position="3"/>
        <end position="155"/>
    </location>
</feature>
<dbReference type="InterPro" id="IPR008998">
    <property type="entry name" value="Agglutinin"/>
</dbReference>
<dbReference type="Pfam" id="PF07468">
    <property type="entry name" value="Agglutinin"/>
    <property type="match status" value="2"/>
</dbReference>
<dbReference type="Pfam" id="PF03318">
    <property type="entry name" value="ETX_MTX2"/>
    <property type="match status" value="1"/>
</dbReference>
<dbReference type="SUPFAM" id="SSF56973">
    <property type="entry name" value="Aerolisin/ETX pore-forming domain"/>
    <property type="match status" value="1"/>
</dbReference>
<dbReference type="Proteomes" id="UP001202328">
    <property type="component" value="Unassembled WGS sequence"/>
</dbReference>
<dbReference type="Gene3D" id="2.170.15.10">
    <property type="entry name" value="Proaerolysin, chain A, domain 3"/>
    <property type="match status" value="1"/>
</dbReference>
<dbReference type="CDD" id="cd20216">
    <property type="entry name" value="PFM_HFR-2-like"/>
    <property type="match status" value="1"/>
</dbReference>
<accession>A0AAD4TH14</accession>
<dbReference type="CDD" id="cd00257">
    <property type="entry name" value="beta-trefoil_FSCN-like"/>
    <property type="match status" value="1"/>
</dbReference>
<comment type="caution">
    <text evidence="2">The sequence shown here is derived from an EMBL/GenBank/DDBJ whole genome shotgun (WGS) entry which is preliminary data.</text>
</comment>
<gene>
    <name evidence="2" type="ORF">MKW98_029875</name>
</gene>
<dbReference type="SUPFAM" id="SSF50382">
    <property type="entry name" value="Agglutinin"/>
    <property type="match status" value="2"/>
</dbReference>
<dbReference type="AlphaFoldDB" id="A0AAD4TH14"/>
<evidence type="ECO:0000313" key="3">
    <source>
        <dbReference type="Proteomes" id="UP001202328"/>
    </source>
</evidence>
<dbReference type="EMBL" id="JAJJMB010000969">
    <property type="protein sequence ID" value="KAI3959838.1"/>
    <property type="molecule type" value="Genomic_DNA"/>
</dbReference>
<dbReference type="PANTHER" id="PTHR39244:SF5">
    <property type="entry name" value="NATTERIN-3-LIKE"/>
    <property type="match status" value="1"/>
</dbReference>
<name>A0AAD4TH14_9MAGN</name>
<feature type="domain" description="Agglutinin" evidence="1">
    <location>
        <begin position="160"/>
        <end position="294"/>
    </location>
</feature>
<sequence>MAQRLPKFIIIQSNLNHRYLHLEKVNPTAVDSLRFDGDYSFGLETRFEVVPATTGNGLVHIRSKQSNRFWENMGGPNGWITATAVKPDENQSSQCCTLFQPVYLDSNSNKIVRLLHVHTSYYVAFFMGTNQTNGCLNLISNSQLTDQRDLFTIIDWQSIVMFPYIIRIKGNNGMHLKAFSDGFMDYNFQVANSPEFEYEVFPSRDGGICLKSVQYGKYWKLDNNSSWVWANGNPTMDHHINTVFIPTKLDDKTIALRSLANNTFCASRTANSKVNCLATLFTYVDEYATMVIEEPVLSRTIDNVIYHLTDARIYDEHVIALANEEARNKKGEGSDTVKLNLKHTERYTREWTASVSFTLGAKVSLSVGVPEIAEGKVETSYEFKSSYQWGERNEDELEMGSEYTVAVPPMSSVKVSLMATRASCDISFSYTQRDVLTNGTVKVYYKNDGIFKGRNAYNYRYESAQHALE</sequence>
<dbReference type="InterPro" id="IPR004991">
    <property type="entry name" value="Aerolysin-like"/>
</dbReference>
<evidence type="ECO:0000313" key="2">
    <source>
        <dbReference type="EMBL" id="KAI3959838.1"/>
    </source>
</evidence>
<dbReference type="PANTHER" id="PTHR39244">
    <property type="entry name" value="NATTERIN-4"/>
    <property type="match status" value="1"/>
</dbReference>
<dbReference type="InterPro" id="IPR036242">
    <property type="entry name" value="Agglutinin_dom_sf"/>
</dbReference>
<organism evidence="2 3">
    <name type="scientific">Papaver atlanticum</name>
    <dbReference type="NCBI Taxonomy" id="357466"/>
    <lineage>
        <taxon>Eukaryota</taxon>
        <taxon>Viridiplantae</taxon>
        <taxon>Streptophyta</taxon>
        <taxon>Embryophyta</taxon>
        <taxon>Tracheophyta</taxon>
        <taxon>Spermatophyta</taxon>
        <taxon>Magnoliopsida</taxon>
        <taxon>Ranunculales</taxon>
        <taxon>Papaveraceae</taxon>
        <taxon>Papaveroideae</taxon>
        <taxon>Papaver</taxon>
    </lineage>
</organism>
<dbReference type="SMART" id="SM00791">
    <property type="entry name" value="Agglutinin"/>
    <property type="match status" value="2"/>
</dbReference>